<dbReference type="InterPro" id="IPR050194">
    <property type="entry name" value="Glycosyltransferase_grp1"/>
</dbReference>
<dbReference type="PANTHER" id="PTHR45947">
    <property type="entry name" value="SULFOQUINOVOSYL TRANSFERASE SQD2"/>
    <property type="match status" value="1"/>
</dbReference>
<dbReference type="SUPFAM" id="SSF53756">
    <property type="entry name" value="UDP-Glycosyltransferase/glycogen phosphorylase"/>
    <property type="match status" value="1"/>
</dbReference>
<evidence type="ECO:0000259" key="1">
    <source>
        <dbReference type="Pfam" id="PF00534"/>
    </source>
</evidence>
<evidence type="ECO:0000313" key="3">
    <source>
        <dbReference type="EMBL" id="MFB9887874.1"/>
    </source>
</evidence>
<dbReference type="Gene3D" id="3.40.50.2000">
    <property type="entry name" value="Glycogen Phosphorylase B"/>
    <property type="match status" value="2"/>
</dbReference>
<dbReference type="InterPro" id="IPR001296">
    <property type="entry name" value="Glyco_trans_1"/>
</dbReference>
<reference evidence="3 4" key="1">
    <citation type="submission" date="2024-09" db="EMBL/GenBank/DDBJ databases">
        <authorList>
            <person name="Sun Q."/>
            <person name="Mori K."/>
        </authorList>
    </citation>
    <scope>NUCLEOTIDE SEQUENCE [LARGE SCALE GENOMIC DNA]</scope>
    <source>
        <strain evidence="3 4">ATCC 51285</strain>
    </source>
</reference>
<dbReference type="InterPro" id="IPR028098">
    <property type="entry name" value="Glyco_trans_4-like_N"/>
</dbReference>
<dbReference type="PANTHER" id="PTHR45947:SF3">
    <property type="entry name" value="SULFOQUINOVOSYL TRANSFERASE SQD2"/>
    <property type="match status" value="1"/>
</dbReference>
<dbReference type="Pfam" id="PF13439">
    <property type="entry name" value="Glyco_transf_4"/>
    <property type="match status" value="1"/>
</dbReference>
<evidence type="ECO:0000259" key="2">
    <source>
        <dbReference type="Pfam" id="PF13439"/>
    </source>
</evidence>
<keyword evidence="3" id="KW-0328">Glycosyltransferase</keyword>
<dbReference type="EC" id="2.4.-.-" evidence="3"/>
<gene>
    <name evidence="3" type="ORF">ACFFLH_15780</name>
</gene>
<feature type="domain" description="Glycosyltransferase subfamily 4-like N-terminal" evidence="2">
    <location>
        <begin position="16"/>
        <end position="172"/>
    </location>
</feature>
<feature type="domain" description="Glycosyl transferase family 1" evidence="1">
    <location>
        <begin position="181"/>
        <end position="340"/>
    </location>
</feature>
<dbReference type="Pfam" id="PF00534">
    <property type="entry name" value="Glycos_transf_1"/>
    <property type="match status" value="1"/>
</dbReference>
<dbReference type="Proteomes" id="UP001589628">
    <property type="component" value="Unassembled WGS sequence"/>
</dbReference>
<keyword evidence="3" id="KW-0808">Transferase</keyword>
<comment type="caution">
    <text evidence="3">The sequence shown here is derived from an EMBL/GenBank/DDBJ whole genome shotgun (WGS) entry which is preliminary data.</text>
</comment>
<dbReference type="EMBL" id="JBHLZN010000006">
    <property type="protein sequence ID" value="MFB9887874.1"/>
    <property type="molecule type" value="Genomic_DNA"/>
</dbReference>
<name>A0ABV5ZF15_9GAMM</name>
<sequence>MKKVLHVYKTFTPYTYGGVEEFIDQLIKGTSLRGYQNWLLSFYPGERIYIEKRAGLKIYWVPARLNLLSMPISLKVRKVFQRLLGKVDLVHYHFPFPLQDVLNLLNKDKPYIVTYHSDVVKQKVSGVFYKPLSHYFIRNASAVIATSRNYAESSTTLLKFRRKIRIIPIGIEDVTANVMEDKWKKRLGRDFFLFVGALRYYKGLATLVEAARINHLPTVIAGSGPELKALKKQADGVKNIIFLDHVSHEDKLALFNLCGCFVFPSNKRSEAFGISLVEACRAGKPMISCEIGTGTSFVNMNGVTGITVPPDNPQVFSQAMQKIYSDESLREGFGLAARKWYEVNFTSDVMIQSYIKIYDELIP</sequence>
<accession>A0ABV5ZF15</accession>
<protein>
    <submittedName>
        <fullName evidence="3">Glycosyltransferase</fullName>
        <ecNumber evidence="3">2.4.-.-</ecNumber>
    </submittedName>
</protein>
<organism evidence="3 4">
    <name type="scientific">Balneatrix alpica</name>
    <dbReference type="NCBI Taxonomy" id="75684"/>
    <lineage>
        <taxon>Bacteria</taxon>
        <taxon>Pseudomonadati</taxon>
        <taxon>Pseudomonadota</taxon>
        <taxon>Gammaproteobacteria</taxon>
        <taxon>Oceanospirillales</taxon>
        <taxon>Balneatrichaceae</taxon>
        <taxon>Balneatrix</taxon>
    </lineage>
</organism>
<proteinExistence type="predicted"/>
<keyword evidence="4" id="KW-1185">Reference proteome</keyword>
<evidence type="ECO:0000313" key="4">
    <source>
        <dbReference type="Proteomes" id="UP001589628"/>
    </source>
</evidence>
<dbReference type="GO" id="GO:0016757">
    <property type="term" value="F:glycosyltransferase activity"/>
    <property type="evidence" value="ECO:0007669"/>
    <property type="project" value="UniProtKB-KW"/>
</dbReference>
<dbReference type="RefSeq" id="WP_027312527.1">
    <property type="nucleotide sequence ID" value="NZ_JBHLZN010000006.1"/>
</dbReference>